<name>A0A6M2E232_XENCH</name>
<dbReference type="EMBL" id="GIIL01007675">
    <property type="protein sequence ID" value="NOV51401.1"/>
    <property type="molecule type" value="Transcribed_RNA"/>
</dbReference>
<protein>
    <submittedName>
        <fullName evidence="2">Putative secreted protein</fullName>
    </submittedName>
</protein>
<reference evidence="2" key="1">
    <citation type="submission" date="2020-03" db="EMBL/GenBank/DDBJ databases">
        <title>Transcriptomic Profiling of the Digestive Tract of the Rat Flea, Xenopsylla cheopis, Following Blood Feeding and Infection with Yersinia pestis.</title>
        <authorList>
            <person name="Bland D.M."/>
            <person name="Martens C.A."/>
            <person name="Virtaneva K."/>
            <person name="Kanakabandi K."/>
            <person name="Long D."/>
            <person name="Rosenke R."/>
            <person name="Saturday G.A."/>
            <person name="Hoyt F.H."/>
            <person name="Bruno D.P."/>
            <person name="Ribeiro J.M.C."/>
            <person name="Hinnebusch J."/>
        </authorList>
    </citation>
    <scope>NUCLEOTIDE SEQUENCE</scope>
</reference>
<organism evidence="2">
    <name type="scientific">Xenopsylla cheopis</name>
    <name type="common">Oriental rat flea</name>
    <name type="synonym">Pulex cheopis</name>
    <dbReference type="NCBI Taxonomy" id="163159"/>
    <lineage>
        <taxon>Eukaryota</taxon>
        <taxon>Metazoa</taxon>
        <taxon>Ecdysozoa</taxon>
        <taxon>Arthropoda</taxon>
        <taxon>Hexapoda</taxon>
        <taxon>Insecta</taxon>
        <taxon>Pterygota</taxon>
        <taxon>Neoptera</taxon>
        <taxon>Endopterygota</taxon>
        <taxon>Siphonaptera</taxon>
        <taxon>Pulicidae</taxon>
        <taxon>Xenopsyllinae</taxon>
        <taxon>Xenopsylla</taxon>
    </lineage>
</organism>
<evidence type="ECO:0000256" key="1">
    <source>
        <dbReference type="SAM" id="SignalP"/>
    </source>
</evidence>
<accession>A0A6M2E232</accession>
<feature type="chain" id="PRO_5026869634" evidence="1">
    <location>
        <begin position="19"/>
        <end position="70"/>
    </location>
</feature>
<feature type="signal peptide" evidence="1">
    <location>
        <begin position="1"/>
        <end position="18"/>
    </location>
</feature>
<proteinExistence type="predicted"/>
<dbReference type="AlphaFoldDB" id="A0A6M2E232"/>
<sequence length="70" mass="7474">MSIVLVLTSALRTLRLMASNSKADARVAPMSFVLKSFRCCCKSKSRTPSVKVSIAMSSRTSSGTVGYANL</sequence>
<keyword evidence="1" id="KW-0732">Signal</keyword>
<evidence type="ECO:0000313" key="2">
    <source>
        <dbReference type="EMBL" id="NOV51401.1"/>
    </source>
</evidence>